<evidence type="ECO:0000256" key="4">
    <source>
        <dbReference type="ARBA" id="ARBA00023139"/>
    </source>
</evidence>
<evidence type="ECO:0000256" key="1">
    <source>
        <dbReference type="ARBA" id="ARBA00004459"/>
    </source>
</evidence>
<dbReference type="RefSeq" id="WP_310339965.1">
    <property type="nucleotide sequence ID" value="NZ_JAVDXO010000002.1"/>
</dbReference>
<comment type="caution">
    <text evidence="9">The sequence shown here is derived from an EMBL/GenBank/DDBJ whole genome shotgun (WGS) entry which is preliminary data.</text>
</comment>
<keyword evidence="6 9" id="KW-0449">Lipoprotein</keyword>
<evidence type="ECO:0000313" key="9">
    <source>
        <dbReference type="EMBL" id="MDR7305720.1"/>
    </source>
</evidence>
<reference evidence="9 10" key="1">
    <citation type="submission" date="2023-07" db="EMBL/GenBank/DDBJ databases">
        <title>Sorghum-associated microbial communities from plants grown in Nebraska, USA.</title>
        <authorList>
            <person name="Schachtman D."/>
        </authorList>
    </citation>
    <scope>NUCLEOTIDE SEQUENCE [LARGE SCALE GENOMIC DNA]</scope>
    <source>
        <strain evidence="9 10">BE308</strain>
    </source>
</reference>
<gene>
    <name evidence="9" type="ORF">J2X15_000998</name>
</gene>
<protein>
    <submittedName>
        <fullName evidence="9">Small lipoprotein YifL</fullName>
    </submittedName>
</protein>
<dbReference type="PROSITE" id="PS51257">
    <property type="entry name" value="PROKAR_LIPOPROTEIN"/>
    <property type="match status" value="1"/>
</dbReference>
<organism evidence="9 10">
    <name type="scientific">Rhodoferax saidenbachensis</name>
    <dbReference type="NCBI Taxonomy" id="1484693"/>
    <lineage>
        <taxon>Bacteria</taxon>
        <taxon>Pseudomonadati</taxon>
        <taxon>Pseudomonadota</taxon>
        <taxon>Betaproteobacteria</taxon>
        <taxon>Burkholderiales</taxon>
        <taxon>Comamonadaceae</taxon>
        <taxon>Rhodoferax</taxon>
    </lineage>
</organism>
<keyword evidence="3" id="KW-0472">Membrane</keyword>
<evidence type="ECO:0000313" key="10">
    <source>
        <dbReference type="Proteomes" id="UP001268089"/>
    </source>
</evidence>
<feature type="region of interest" description="Disordered" evidence="7">
    <location>
        <begin position="43"/>
        <end position="62"/>
    </location>
</feature>
<evidence type="ECO:0000256" key="8">
    <source>
        <dbReference type="SAM" id="SignalP"/>
    </source>
</evidence>
<feature type="signal peptide" evidence="8">
    <location>
        <begin position="1"/>
        <end position="22"/>
    </location>
</feature>
<evidence type="ECO:0000256" key="2">
    <source>
        <dbReference type="ARBA" id="ARBA00022729"/>
    </source>
</evidence>
<evidence type="ECO:0000256" key="3">
    <source>
        <dbReference type="ARBA" id="ARBA00023136"/>
    </source>
</evidence>
<evidence type="ECO:0000256" key="7">
    <source>
        <dbReference type="SAM" id="MobiDB-lite"/>
    </source>
</evidence>
<feature type="chain" id="PRO_5045842986" evidence="8">
    <location>
        <begin position="23"/>
        <end position="62"/>
    </location>
</feature>
<proteinExistence type="predicted"/>
<evidence type="ECO:0000256" key="6">
    <source>
        <dbReference type="ARBA" id="ARBA00023288"/>
    </source>
</evidence>
<keyword evidence="4" id="KW-0564">Palmitate</keyword>
<keyword evidence="5" id="KW-0998">Cell outer membrane</keyword>
<keyword evidence="10" id="KW-1185">Reference proteome</keyword>
<dbReference type="Proteomes" id="UP001268089">
    <property type="component" value="Unassembled WGS sequence"/>
</dbReference>
<comment type="subcellular location">
    <subcellularLocation>
        <location evidence="1">Cell outer membrane</location>
        <topology evidence="1">Lipid-anchor</topology>
    </subcellularLocation>
</comment>
<dbReference type="InterPro" id="IPR032831">
    <property type="entry name" value="LptM_cons"/>
</dbReference>
<accession>A0ABU1ZJJ5</accession>
<dbReference type="NCBIfam" id="NF047847">
    <property type="entry name" value="SS_mature_LptM"/>
    <property type="match status" value="1"/>
</dbReference>
<dbReference type="Pfam" id="PF13627">
    <property type="entry name" value="LptM_cons"/>
    <property type="match status" value="1"/>
</dbReference>
<name>A0ABU1ZJJ5_9BURK</name>
<evidence type="ECO:0000256" key="5">
    <source>
        <dbReference type="ARBA" id="ARBA00023237"/>
    </source>
</evidence>
<sequence length="62" mass="6103">MLKATQILVSRLVLAASVLTVAACGQTGSLYLPSSQAARSTKATAAPVAAPAATSTTTNTTP</sequence>
<dbReference type="EMBL" id="JAVDXO010000002">
    <property type="protein sequence ID" value="MDR7305720.1"/>
    <property type="molecule type" value="Genomic_DNA"/>
</dbReference>
<keyword evidence="2 8" id="KW-0732">Signal</keyword>